<comment type="caution">
    <text evidence="2">The sequence shown here is derived from an EMBL/GenBank/DDBJ whole genome shotgun (WGS) entry which is preliminary data.</text>
</comment>
<evidence type="ECO:0000313" key="2">
    <source>
        <dbReference type="EMBL" id="GCC41270.1"/>
    </source>
</evidence>
<keyword evidence="3" id="KW-1185">Reference proteome</keyword>
<accession>A0A401TF39</accession>
<dbReference type="EMBL" id="BEZZ01057000">
    <property type="protein sequence ID" value="GCC41270.1"/>
    <property type="molecule type" value="Genomic_DNA"/>
</dbReference>
<protein>
    <submittedName>
        <fullName evidence="2">Uncharacterized protein</fullName>
    </submittedName>
</protein>
<gene>
    <name evidence="2" type="ORF">chiPu_0025347</name>
</gene>
<feature type="region of interest" description="Disordered" evidence="1">
    <location>
        <begin position="84"/>
        <end position="109"/>
    </location>
</feature>
<organism evidence="2 3">
    <name type="scientific">Chiloscyllium punctatum</name>
    <name type="common">Brownbanded bambooshark</name>
    <name type="synonym">Hemiscyllium punctatum</name>
    <dbReference type="NCBI Taxonomy" id="137246"/>
    <lineage>
        <taxon>Eukaryota</taxon>
        <taxon>Metazoa</taxon>
        <taxon>Chordata</taxon>
        <taxon>Craniata</taxon>
        <taxon>Vertebrata</taxon>
        <taxon>Chondrichthyes</taxon>
        <taxon>Elasmobranchii</taxon>
        <taxon>Galeomorphii</taxon>
        <taxon>Galeoidea</taxon>
        <taxon>Orectolobiformes</taxon>
        <taxon>Hemiscylliidae</taxon>
        <taxon>Chiloscyllium</taxon>
    </lineage>
</organism>
<dbReference type="Proteomes" id="UP000287033">
    <property type="component" value="Unassembled WGS sequence"/>
</dbReference>
<evidence type="ECO:0000313" key="3">
    <source>
        <dbReference type="Proteomes" id="UP000287033"/>
    </source>
</evidence>
<reference evidence="2 3" key="1">
    <citation type="journal article" date="2018" name="Nat. Ecol. Evol.">
        <title>Shark genomes provide insights into elasmobranch evolution and the origin of vertebrates.</title>
        <authorList>
            <person name="Hara Y"/>
            <person name="Yamaguchi K"/>
            <person name="Onimaru K"/>
            <person name="Kadota M"/>
            <person name="Koyanagi M"/>
            <person name="Keeley SD"/>
            <person name="Tatsumi K"/>
            <person name="Tanaka K"/>
            <person name="Motone F"/>
            <person name="Kageyama Y"/>
            <person name="Nozu R"/>
            <person name="Adachi N"/>
            <person name="Nishimura O"/>
            <person name="Nakagawa R"/>
            <person name="Tanegashima C"/>
            <person name="Kiyatake I"/>
            <person name="Matsumoto R"/>
            <person name="Murakumo K"/>
            <person name="Nishida K"/>
            <person name="Terakita A"/>
            <person name="Kuratani S"/>
            <person name="Sato K"/>
            <person name="Hyodo S Kuraku.S."/>
        </authorList>
    </citation>
    <scope>NUCLEOTIDE SEQUENCE [LARGE SCALE GENOMIC DNA]</scope>
</reference>
<sequence>MGSGWGGGGSGVRGVYTHSVPPARVPVGTPWRLLGRLQRRLRDRLPDPWPLPAHRGWLAHFDPGSSVLFRTALVAVFWEAGNPHGASQQGKVVGEGSGFEDGADNSLLI</sequence>
<name>A0A401TF39_CHIPU</name>
<proteinExistence type="predicted"/>
<evidence type="ECO:0000256" key="1">
    <source>
        <dbReference type="SAM" id="MobiDB-lite"/>
    </source>
</evidence>
<dbReference type="AlphaFoldDB" id="A0A401TF39"/>